<dbReference type="AlphaFoldDB" id="A0A1W0AAG1"/>
<evidence type="ECO:0000256" key="1">
    <source>
        <dbReference type="SAM" id="Coils"/>
    </source>
</evidence>
<dbReference type="EMBL" id="JNBS01000266">
    <property type="protein sequence ID" value="OQS07188.1"/>
    <property type="molecule type" value="Genomic_DNA"/>
</dbReference>
<keyword evidence="3" id="KW-0472">Membrane</keyword>
<feature type="compositionally biased region" description="Basic residues" evidence="2">
    <location>
        <begin position="481"/>
        <end position="490"/>
    </location>
</feature>
<feature type="region of interest" description="Disordered" evidence="2">
    <location>
        <begin position="446"/>
        <end position="490"/>
    </location>
</feature>
<feature type="compositionally biased region" description="Low complexity" evidence="2">
    <location>
        <begin position="457"/>
        <end position="480"/>
    </location>
</feature>
<name>A0A1W0AAG1_9STRA</name>
<dbReference type="OrthoDB" id="71691at2759"/>
<keyword evidence="1" id="KW-0175">Coiled coil</keyword>
<dbReference type="STRING" id="74557.A0A1W0AAG1"/>
<accession>A0A1W0AAG1</accession>
<evidence type="ECO:0000256" key="3">
    <source>
        <dbReference type="SAM" id="Phobius"/>
    </source>
</evidence>
<dbReference type="Proteomes" id="UP000243217">
    <property type="component" value="Unassembled WGS sequence"/>
</dbReference>
<evidence type="ECO:0000256" key="2">
    <source>
        <dbReference type="SAM" id="MobiDB-lite"/>
    </source>
</evidence>
<protein>
    <recommendedName>
        <fullName evidence="7">Secreted protein</fullName>
    </recommendedName>
</protein>
<evidence type="ECO:0000313" key="6">
    <source>
        <dbReference type="Proteomes" id="UP000243217"/>
    </source>
</evidence>
<keyword evidence="3" id="KW-1133">Transmembrane helix</keyword>
<keyword evidence="3" id="KW-0812">Transmembrane</keyword>
<dbReference type="Gene3D" id="1.10.287.1490">
    <property type="match status" value="1"/>
</dbReference>
<keyword evidence="4" id="KW-0732">Signal</keyword>
<evidence type="ECO:0000256" key="4">
    <source>
        <dbReference type="SAM" id="SignalP"/>
    </source>
</evidence>
<sequence>MVNVIVPLLSVAAFVLADKDIPSCAAQDAKVLQLSKDIEALKLQNQVDLTKFEQESSTVVTLRSELETIQSEKVLLLASVAQLKEADKTNELQIELDSLNSRLTKANEELTSLQAEKEKLVATLEELKQADKSSELEAQVDTLKTKLSAVEKDYSTVEAEKVLLTATVAQLKEADKTNELTAKVDTLEQDKQALHDKLEKSKDTNSAHQRRIDVLQEELSASKKSLAQVTVLKSQLKEAEKKISSLHDDLKRSHDEMSLQKLISKYYDHIVDATTAAYDSSSLYLEIATVNSIDFYQVNIQPWTAQASEHLDKSVQTVQELYATHAAATVDPLLAQLKVQTQPILDVYVPVAEQHVEKAKEEALKLAHRLDSSFKQGRKVAIVKLKTIPQLAPYATKIVDCILFLAAIPIVIALFRIAVSIVLSVLYMALYLVTCCGCCGLAGRKAKSPRAPQVSNPKPVAAKPTKAAAPPATNQAATPPSKKKKGKKAQ</sequence>
<keyword evidence="6" id="KW-1185">Reference proteome</keyword>
<evidence type="ECO:0000313" key="5">
    <source>
        <dbReference type="EMBL" id="OQS07188.1"/>
    </source>
</evidence>
<feature type="coiled-coil region" evidence="1">
    <location>
        <begin position="89"/>
        <end position="256"/>
    </location>
</feature>
<feature type="transmembrane region" description="Helical" evidence="3">
    <location>
        <begin position="422"/>
        <end position="443"/>
    </location>
</feature>
<gene>
    <name evidence="5" type="ORF">THRCLA_00796</name>
</gene>
<feature type="chain" id="PRO_5010737114" description="Secreted protein" evidence="4">
    <location>
        <begin position="18"/>
        <end position="490"/>
    </location>
</feature>
<reference evidence="5 6" key="1">
    <citation type="journal article" date="2014" name="Genome Biol. Evol.">
        <title>The secreted proteins of Achlya hypogyna and Thraustotheca clavata identify the ancestral oomycete secretome and reveal gene acquisitions by horizontal gene transfer.</title>
        <authorList>
            <person name="Misner I."/>
            <person name="Blouin N."/>
            <person name="Leonard G."/>
            <person name="Richards T.A."/>
            <person name="Lane C.E."/>
        </authorList>
    </citation>
    <scope>NUCLEOTIDE SEQUENCE [LARGE SCALE GENOMIC DNA]</scope>
    <source>
        <strain evidence="5 6">ATCC 34112</strain>
    </source>
</reference>
<evidence type="ECO:0008006" key="7">
    <source>
        <dbReference type="Google" id="ProtNLM"/>
    </source>
</evidence>
<feature type="signal peptide" evidence="4">
    <location>
        <begin position="1"/>
        <end position="17"/>
    </location>
</feature>
<proteinExistence type="predicted"/>
<organism evidence="5 6">
    <name type="scientific">Thraustotheca clavata</name>
    <dbReference type="NCBI Taxonomy" id="74557"/>
    <lineage>
        <taxon>Eukaryota</taxon>
        <taxon>Sar</taxon>
        <taxon>Stramenopiles</taxon>
        <taxon>Oomycota</taxon>
        <taxon>Saprolegniomycetes</taxon>
        <taxon>Saprolegniales</taxon>
        <taxon>Achlyaceae</taxon>
        <taxon>Thraustotheca</taxon>
    </lineage>
</organism>
<comment type="caution">
    <text evidence="5">The sequence shown here is derived from an EMBL/GenBank/DDBJ whole genome shotgun (WGS) entry which is preliminary data.</text>
</comment>